<name>A0A8K0IYK2_COCNU</name>
<gene>
    <name evidence="1" type="ORF">COCNU_16G004660</name>
</gene>
<comment type="caution">
    <text evidence="1">The sequence shown here is derived from an EMBL/GenBank/DDBJ whole genome shotgun (WGS) entry which is preliminary data.</text>
</comment>
<dbReference type="AlphaFoldDB" id="A0A8K0IYK2"/>
<organism evidence="1 2">
    <name type="scientific">Cocos nucifera</name>
    <name type="common">Coconut palm</name>
    <dbReference type="NCBI Taxonomy" id="13894"/>
    <lineage>
        <taxon>Eukaryota</taxon>
        <taxon>Viridiplantae</taxon>
        <taxon>Streptophyta</taxon>
        <taxon>Embryophyta</taxon>
        <taxon>Tracheophyta</taxon>
        <taxon>Spermatophyta</taxon>
        <taxon>Magnoliopsida</taxon>
        <taxon>Liliopsida</taxon>
        <taxon>Arecaceae</taxon>
        <taxon>Arecoideae</taxon>
        <taxon>Cocoseae</taxon>
        <taxon>Attaleinae</taxon>
        <taxon>Cocos</taxon>
    </lineage>
</organism>
<dbReference type="PANTHER" id="PTHR46388">
    <property type="entry name" value="NHL REPEAT-CONTAINING PROTEIN 2"/>
    <property type="match status" value="1"/>
</dbReference>
<keyword evidence="2" id="KW-1185">Reference proteome</keyword>
<dbReference type="Proteomes" id="UP000797356">
    <property type="component" value="Chromosome 16"/>
</dbReference>
<protein>
    <submittedName>
        <fullName evidence="1">Uncharacterized protein</fullName>
    </submittedName>
</protein>
<evidence type="ECO:0000313" key="2">
    <source>
        <dbReference type="Proteomes" id="UP000797356"/>
    </source>
</evidence>
<dbReference type="OrthoDB" id="273823at2759"/>
<dbReference type="Gene3D" id="2.120.10.30">
    <property type="entry name" value="TolB, C-terminal domain"/>
    <property type="match status" value="1"/>
</dbReference>
<dbReference type="PANTHER" id="PTHR46388:SF2">
    <property type="entry name" value="NHL REPEAT-CONTAINING PROTEIN 2"/>
    <property type="match status" value="1"/>
</dbReference>
<proteinExistence type="predicted"/>
<accession>A0A8K0IYK2</accession>
<dbReference type="InterPro" id="IPR011042">
    <property type="entry name" value="6-blade_b-propeller_TolB-like"/>
</dbReference>
<evidence type="ECO:0000313" key="1">
    <source>
        <dbReference type="EMBL" id="KAG1371372.1"/>
    </source>
</evidence>
<sequence length="262" mass="28503">MIKKLDPITKKVTTLAGTGSAGFKDGLALSAQLFEPSGIVDAGNGRLLIADTNNNMIRYIDLNEKDLILHTLELKGVQPPSSKPKSLKRLRRRLSADTQIIKTDGGSSMEGYLNLAVSVPEGYHFSKHKFIPLYIISITGSETEHPSDEMHANEHKAPEALSKFDVESEPANAINIEPSNGNLNPDGSASLHFGRTTPSPVTGRINCKVYYCKEDEVCLYQSLVFNVLFQQGVSESTKGKITLSYLVAPKVPSGTPELAFSK</sequence>
<reference evidence="1" key="1">
    <citation type="journal article" date="2017" name="Gigascience">
        <title>The genome draft of coconut (Cocos nucifera).</title>
        <authorList>
            <person name="Xiao Y."/>
            <person name="Xu P."/>
            <person name="Fan H."/>
            <person name="Baudouin L."/>
            <person name="Xia W."/>
            <person name="Bocs S."/>
            <person name="Xu J."/>
            <person name="Li Q."/>
            <person name="Guo A."/>
            <person name="Zhou L."/>
            <person name="Li J."/>
            <person name="Wu Y."/>
            <person name="Ma Z."/>
            <person name="Armero A."/>
            <person name="Issali A.E."/>
            <person name="Liu N."/>
            <person name="Peng M."/>
            <person name="Yang Y."/>
        </authorList>
    </citation>
    <scope>NUCLEOTIDE SEQUENCE</scope>
    <source>
        <tissue evidence="1">Spear leaf of Hainan Tall coconut</tissue>
    </source>
</reference>
<dbReference type="EMBL" id="CM017887">
    <property type="protein sequence ID" value="KAG1371372.1"/>
    <property type="molecule type" value="Genomic_DNA"/>
</dbReference>
<reference evidence="1" key="2">
    <citation type="submission" date="2019-07" db="EMBL/GenBank/DDBJ databases">
        <authorList>
            <person name="Yang Y."/>
            <person name="Bocs S."/>
            <person name="Baudouin L."/>
        </authorList>
    </citation>
    <scope>NUCLEOTIDE SEQUENCE</scope>
    <source>
        <tissue evidence="1">Spear leaf of Hainan Tall coconut</tissue>
    </source>
</reference>